<feature type="region of interest" description="Disordered" evidence="1">
    <location>
        <begin position="109"/>
        <end position="152"/>
    </location>
</feature>
<feature type="transmembrane region" description="Helical" evidence="2">
    <location>
        <begin position="6"/>
        <end position="26"/>
    </location>
</feature>
<gene>
    <name evidence="3" type="ORF">FA743_05390</name>
</gene>
<reference evidence="3 4" key="1">
    <citation type="submission" date="2019-04" db="EMBL/GenBank/DDBJ databases">
        <authorList>
            <person name="Li J."/>
        </authorList>
    </citation>
    <scope>NUCLEOTIDE SEQUENCE [LARGE SCALE GENOMIC DNA]</scope>
    <source>
        <strain evidence="3 4">KCTC 42687</strain>
    </source>
</reference>
<keyword evidence="2" id="KW-0812">Transmembrane</keyword>
<feature type="compositionally biased region" description="Basic and acidic residues" evidence="1">
    <location>
        <begin position="109"/>
        <end position="120"/>
    </location>
</feature>
<dbReference type="InterPro" id="IPR005133">
    <property type="entry name" value="PhaG_MnhG_YufB"/>
</dbReference>
<evidence type="ECO:0000256" key="2">
    <source>
        <dbReference type="SAM" id="Phobius"/>
    </source>
</evidence>
<dbReference type="PANTHER" id="PTHR34703">
    <property type="entry name" value="ANTIPORTER SUBUNIT MNHG2-RELATED"/>
    <property type="match status" value="1"/>
</dbReference>
<dbReference type="NCBIfam" id="TIGR01300">
    <property type="entry name" value="CPA3_mnhG_phaG"/>
    <property type="match status" value="1"/>
</dbReference>
<protein>
    <submittedName>
        <fullName evidence="3">Monovalent cation/H(+) antiporter subunit G</fullName>
    </submittedName>
</protein>
<evidence type="ECO:0000313" key="3">
    <source>
        <dbReference type="EMBL" id="TJZ92934.1"/>
    </source>
</evidence>
<feature type="compositionally biased region" description="Low complexity" evidence="1">
    <location>
        <begin position="138"/>
        <end position="152"/>
    </location>
</feature>
<dbReference type="PANTHER" id="PTHR34703:SF1">
    <property type="entry name" value="ANTIPORTER SUBUNIT MNHG2-RELATED"/>
    <property type="match status" value="1"/>
</dbReference>
<sequence length="152" mass="15559">MITELIVSLFVVAGGIFCFAAGMGVLRLPDLLLRMHASTKAGTLGSGLILVAVAIAFAESTVIARAVAAILFLILTAPVAAHLIGRAAFRSGVPMIDDTACEDGVTEALRKRPAERHPEDATGPATAHVEPEARPEAEAGTPATGGAPRKAP</sequence>
<accession>A0A4U0RX56</accession>
<feature type="transmembrane region" description="Helical" evidence="2">
    <location>
        <begin position="63"/>
        <end position="85"/>
    </location>
</feature>
<dbReference type="EMBL" id="SUNI01000003">
    <property type="protein sequence ID" value="TJZ92934.1"/>
    <property type="molecule type" value="Genomic_DNA"/>
</dbReference>
<evidence type="ECO:0000256" key="1">
    <source>
        <dbReference type="SAM" id="MobiDB-lite"/>
    </source>
</evidence>
<organism evidence="3 4">
    <name type="scientific">Paracoccus gahaiensis</name>
    <dbReference type="NCBI Taxonomy" id="1706839"/>
    <lineage>
        <taxon>Bacteria</taxon>
        <taxon>Pseudomonadati</taxon>
        <taxon>Pseudomonadota</taxon>
        <taxon>Alphaproteobacteria</taxon>
        <taxon>Rhodobacterales</taxon>
        <taxon>Paracoccaceae</taxon>
        <taxon>Paracoccus</taxon>
    </lineage>
</organism>
<dbReference type="AlphaFoldDB" id="A0A4U0RX56"/>
<dbReference type="GO" id="GO:0015385">
    <property type="term" value="F:sodium:proton antiporter activity"/>
    <property type="evidence" value="ECO:0007669"/>
    <property type="project" value="TreeGrafter"/>
</dbReference>
<keyword evidence="2" id="KW-1133">Transmembrane helix</keyword>
<dbReference type="Pfam" id="PF03334">
    <property type="entry name" value="PhaG_MnhG_YufB"/>
    <property type="match status" value="1"/>
</dbReference>
<keyword evidence="4" id="KW-1185">Reference proteome</keyword>
<proteinExistence type="predicted"/>
<dbReference type="Proteomes" id="UP000309747">
    <property type="component" value="Unassembled WGS sequence"/>
</dbReference>
<dbReference type="RefSeq" id="WP_136884854.1">
    <property type="nucleotide sequence ID" value="NZ_SUNI01000003.1"/>
</dbReference>
<dbReference type="NCBIfam" id="NF009314">
    <property type="entry name" value="PRK12674.1-2"/>
    <property type="match status" value="1"/>
</dbReference>
<feature type="transmembrane region" description="Helical" evidence="2">
    <location>
        <begin position="38"/>
        <end position="57"/>
    </location>
</feature>
<dbReference type="OrthoDB" id="4427992at2"/>
<evidence type="ECO:0000313" key="4">
    <source>
        <dbReference type="Proteomes" id="UP000309747"/>
    </source>
</evidence>
<keyword evidence="2" id="KW-0472">Membrane</keyword>
<name>A0A4U0RX56_9RHOB</name>
<comment type="caution">
    <text evidence="3">The sequence shown here is derived from an EMBL/GenBank/DDBJ whole genome shotgun (WGS) entry which is preliminary data.</text>
</comment>